<comment type="caution">
    <text evidence="1">The sequence shown here is derived from an EMBL/GenBank/DDBJ whole genome shotgun (WGS) entry which is preliminary data.</text>
</comment>
<evidence type="ECO:0008006" key="3">
    <source>
        <dbReference type="Google" id="ProtNLM"/>
    </source>
</evidence>
<name>A0ABT5BKL7_9BACT</name>
<sequence length="102" mass="10355">MDPEAAVALARAVLVDLDADAARAISAALEPVLARLRDLPDRCAEAAPSGLQQPLRADVPGPALPLAVALAGVPSTTPEGLVRAGRFAAQDVSRSSRGVEPP</sequence>
<proteinExistence type="predicted"/>
<evidence type="ECO:0000313" key="2">
    <source>
        <dbReference type="Proteomes" id="UP001217838"/>
    </source>
</evidence>
<dbReference type="RefSeq" id="WP_272009150.1">
    <property type="nucleotide sequence ID" value="NZ_JAQNDN010000025.1"/>
</dbReference>
<gene>
    <name evidence="1" type="ORF">POL58_43425</name>
</gene>
<reference evidence="1 2" key="1">
    <citation type="submission" date="2022-11" db="EMBL/GenBank/DDBJ databases">
        <title>Minimal conservation of predation-associated metabolite biosynthetic gene clusters underscores biosynthetic potential of Myxococcota including descriptions for ten novel species: Archangium lansinium sp. nov., Myxococcus landrumus sp. nov., Nannocystis bai.</title>
        <authorList>
            <person name="Ahearne A."/>
            <person name="Stevens C."/>
            <person name="Dowd S."/>
        </authorList>
    </citation>
    <scope>NUCLEOTIDE SEQUENCE [LARGE SCALE GENOMIC DNA]</scope>
    <source>
        <strain evidence="1 2">NCELM</strain>
    </source>
</reference>
<evidence type="ECO:0000313" key="1">
    <source>
        <dbReference type="EMBL" id="MDC0674679.1"/>
    </source>
</evidence>
<organism evidence="1 2">
    <name type="scientific">Nannocystis radixulma</name>
    <dbReference type="NCBI Taxonomy" id="2995305"/>
    <lineage>
        <taxon>Bacteria</taxon>
        <taxon>Pseudomonadati</taxon>
        <taxon>Myxococcota</taxon>
        <taxon>Polyangia</taxon>
        <taxon>Nannocystales</taxon>
        <taxon>Nannocystaceae</taxon>
        <taxon>Nannocystis</taxon>
    </lineage>
</organism>
<accession>A0ABT5BKL7</accession>
<dbReference type="Proteomes" id="UP001217838">
    <property type="component" value="Unassembled WGS sequence"/>
</dbReference>
<keyword evidence="2" id="KW-1185">Reference proteome</keyword>
<dbReference type="EMBL" id="JAQNDN010000025">
    <property type="protein sequence ID" value="MDC0674679.1"/>
    <property type="molecule type" value="Genomic_DNA"/>
</dbReference>
<protein>
    <recommendedName>
        <fullName evidence="3">Amidase</fullName>
    </recommendedName>
</protein>